<sequence length="127" mass="14866">MTNSEFDSRLVQKFLTEYQDRGMLKWQGFYLSDHTSKLNQLHKHDHEVRQRQHSEQMAAKEIVEVIDEAVTKNLEVIIEPAIIDKDLLVTPFIQGKISGYYQDNLVIGTHLIRLNEIYAIKIKKSKI</sequence>
<accession>A0A3R6XUL6</accession>
<dbReference type="RefSeq" id="WP_118901626.1">
    <property type="nucleotide sequence ID" value="NZ_QOCR01000004.1"/>
</dbReference>
<keyword evidence="2" id="KW-1185">Reference proteome</keyword>
<proteinExistence type="predicted"/>
<comment type="caution">
    <text evidence="1">The sequence shown here is derived from an EMBL/GenBank/DDBJ whole genome shotgun (WGS) entry which is preliminary data.</text>
</comment>
<name>A0A3R6XUL6_9LACO</name>
<protein>
    <recommendedName>
        <fullName evidence="3">DNA-directed RNA polymerase beta subunit</fullName>
    </recommendedName>
</protein>
<evidence type="ECO:0008006" key="3">
    <source>
        <dbReference type="Google" id="ProtNLM"/>
    </source>
</evidence>
<dbReference type="AlphaFoldDB" id="A0A3R6XUL6"/>
<dbReference type="Proteomes" id="UP000284109">
    <property type="component" value="Unassembled WGS sequence"/>
</dbReference>
<dbReference type="EMBL" id="QOCR01000004">
    <property type="protein sequence ID" value="RHW49806.1"/>
    <property type="molecule type" value="Genomic_DNA"/>
</dbReference>
<evidence type="ECO:0000313" key="2">
    <source>
        <dbReference type="Proteomes" id="UP000284109"/>
    </source>
</evidence>
<reference evidence="1 2" key="1">
    <citation type="submission" date="2018-07" db="EMBL/GenBank/DDBJ databases">
        <title>Genome sequences of six Lactobacillus spp. isolated from bumble bee guts.</title>
        <authorList>
            <person name="Motta E.V.S."/>
            <person name="Moran N.A."/>
        </authorList>
    </citation>
    <scope>NUCLEOTIDE SEQUENCE [LARGE SCALE GENOMIC DNA]</scope>
    <source>
        <strain evidence="1 2">BI-1.1</strain>
    </source>
</reference>
<dbReference type="OrthoDB" id="1644322at2"/>
<evidence type="ECO:0000313" key="1">
    <source>
        <dbReference type="EMBL" id="RHW49806.1"/>
    </source>
</evidence>
<organism evidence="1 2">
    <name type="scientific">Bombilactobacillus bombi</name>
    <dbReference type="NCBI Taxonomy" id="1303590"/>
    <lineage>
        <taxon>Bacteria</taxon>
        <taxon>Bacillati</taxon>
        <taxon>Bacillota</taxon>
        <taxon>Bacilli</taxon>
        <taxon>Lactobacillales</taxon>
        <taxon>Lactobacillaceae</taxon>
        <taxon>Bombilactobacillus</taxon>
    </lineage>
</organism>
<gene>
    <name evidence="1" type="ORF">DS831_06475</name>
</gene>